<gene>
    <name evidence="1" type="ORF">PM001_LOCUS106</name>
    <name evidence="2" type="ORF">PM001_LOCUS26840</name>
</gene>
<dbReference type="PANTHER" id="PTHR47204:SF1">
    <property type="entry name" value="RIBONUCLEASE H2 SUBUNIT C"/>
    <property type="match status" value="1"/>
</dbReference>
<dbReference type="EMBL" id="CAKLBY020000264">
    <property type="protein sequence ID" value="CAK7941690.1"/>
    <property type="molecule type" value="Genomic_DNA"/>
</dbReference>
<dbReference type="Gene3D" id="2.40.128.680">
    <property type="match status" value="1"/>
</dbReference>
<dbReference type="InterPro" id="IPR013924">
    <property type="entry name" value="RNase_H2_suC"/>
</dbReference>
<dbReference type="GO" id="GO:0032299">
    <property type="term" value="C:ribonuclease H2 complex"/>
    <property type="evidence" value="ECO:0007669"/>
    <property type="project" value="InterPro"/>
</dbReference>
<accession>A0AAV1SY42</accession>
<comment type="caution">
    <text evidence="1">The sequence shown here is derived from an EMBL/GenBank/DDBJ whole genome shotgun (WGS) entry which is preliminary data.</text>
</comment>
<organism evidence="1 3">
    <name type="scientific">Peronospora matthiolae</name>
    <dbReference type="NCBI Taxonomy" id="2874970"/>
    <lineage>
        <taxon>Eukaryota</taxon>
        <taxon>Sar</taxon>
        <taxon>Stramenopiles</taxon>
        <taxon>Oomycota</taxon>
        <taxon>Peronosporomycetes</taxon>
        <taxon>Peronosporales</taxon>
        <taxon>Peronosporaceae</taxon>
        <taxon>Peronospora</taxon>
    </lineage>
</organism>
<protein>
    <submittedName>
        <fullName evidence="1">Uncharacterized protein</fullName>
    </submittedName>
</protein>
<dbReference type="AlphaFoldDB" id="A0AAV1SY42"/>
<name>A0AAV1SY42_9STRA</name>
<proteinExistence type="predicted"/>
<sequence length="174" mass="19233">MTGHDGSKVVRVCLTRCPLPSADGRVHSLPCRIHHDGAAAVATFFCPRNQRDDRSDGTDEDCLEVEMREENQVDGEADSNGQVAVGGTPLMTAEFRGVQLQGQKLLLAPLGLTGLVLGDSGMRHEDDEGRIWEVEDHFDELTWWDVPHNTTRETHQLPLVLHQWHDLSAAIHGA</sequence>
<evidence type="ECO:0000313" key="3">
    <source>
        <dbReference type="Proteomes" id="UP001162060"/>
    </source>
</evidence>
<dbReference type="PANTHER" id="PTHR47204">
    <property type="entry name" value="OS02G0168900 PROTEIN"/>
    <property type="match status" value="1"/>
</dbReference>
<dbReference type="Pfam" id="PF08615">
    <property type="entry name" value="RNase_H2_suC"/>
    <property type="match status" value="1"/>
</dbReference>
<dbReference type="CDD" id="cd09271">
    <property type="entry name" value="RNase_H2-C"/>
    <property type="match status" value="1"/>
</dbReference>
<dbReference type="Proteomes" id="UP001162060">
    <property type="component" value="Unassembled WGS sequence"/>
</dbReference>
<evidence type="ECO:0000313" key="2">
    <source>
        <dbReference type="EMBL" id="CAK7941690.1"/>
    </source>
</evidence>
<reference evidence="1" key="1">
    <citation type="submission" date="2024-01" db="EMBL/GenBank/DDBJ databases">
        <authorList>
            <person name="Webb A."/>
        </authorList>
    </citation>
    <scope>NUCLEOTIDE SEQUENCE</scope>
    <source>
        <strain evidence="1">Pm1</strain>
    </source>
</reference>
<dbReference type="EMBL" id="CAKLBY020000003">
    <property type="protein sequence ID" value="CAK7891054.1"/>
    <property type="molecule type" value="Genomic_DNA"/>
</dbReference>
<evidence type="ECO:0000313" key="1">
    <source>
        <dbReference type="EMBL" id="CAK7891054.1"/>
    </source>
</evidence>
<dbReference type="GO" id="GO:0006401">
    <property type="term" value="P:RNA catabolic process"/>
    <property type="evidence" value="ECO:0007669"/>
    <property type="project" value="InterPro"/>
</dbReference>